<evidence type="ECO:0000313" key="2">
    <source>
        <dbReference type="Proteomes" id="UP000076865"/>
    </source>
</evidence>
<dbReference type="GO" id="GO:0003677">
    <property type="term" value="F:DNA binding"/>
    <property type="evidence" value="ECO:0007669"/>
    <property type="project" value="UniProtKB-KW"/>
</dbReference>
<dbReference type="AlphaFoldDB" id="A0A161HTJ7"/>
<dbReference type="KEGG" id="aamy:GFC30_249"/>
<dbReference type="PATRIC" id="fig|294699.3.peg.229"/>
<dbReference type="Pfam" id="PF13412">
    <property type="entry name" value="HTH_24"/>
    <property type="match status" value="1"/>
</dbReference>
<proteinExistence type="predicted"/>
<dbReference type="RefSeq" id="WP_066322380.1">
    <property type="nucleotide sequence ID" value="NZ_CP015438.1"/>
</dbReference>
<name>A0A161HTJ7_9BACL</name>
<dbReference type="InterPro" id="IPR036388">
    <property type="entry name" value="WH-like_DNA-bd_sf"/>
</dbReference>
<reference evidence="1 2" key="1">
    <citation type="journal article" date="2006" name="Syst. Appl. Microbiol.">
        <title>Anoxybacillus amylolyticus sp. nov., a thermophilic amylase producing bacterium isolated from Mount Rittmann (Antarctica).</title>
        <authorList>
            <person name="Poli A."/>
            <person name="Esposito E."/>
            <person name="Lama L."/>
            <person name="Orlando P."/>
            <person name="Nicolaus G."/>
            <person name="de Appolonia F."/>
            <person name="Gambacorta A."/>
            <person name="Nicolaus B."/>
        </authorList>
    </citation>
    <scope>NUCLEOTIDE SEQUENCE [LARGE SCALE GENOMIC DNA]</scope>
    <source>
        <strain evidence="1 2">DSM 15939</strain>
    </source>
</reference>
<dbReference type="Gene3D" id="1.10.10.10">
    <property type="entry name" value="Winged helix-like DNA-binding domain superfamily/Winged helix DNA-binding domain"/>
    <property type="match status" value="1"/>
</dbReference>
<protein>
    <submittedName>
        <fullName evidence="1">Winged helix DNA-binding domain protein</fullName>
    </submittedName>
</protein>
<sequence>MFTNDENPNDLRKIQLVDLAKETDLPPESIHRVLKKLEDQGYIQINRPKSDELKEQSLIKSVDKGDTTSTLSQEELWMLFKSRVVNDYDMADDQHKMMIVEDNDIDKTIECLNRRLQIAQWLDLKSRIVRTYKMAEGKHSMIILKK</sequence>
<organism evidence="1 2">
    <name type="scientific">Anoxybacteroides amylolyticum</name>
    <dbReference type="NCBI Taxonomy" id="294699"/>
    <lineage>
        <taxon>Bacteria</taxon>
        <taxon>Bacillati</taxon>
        <taxon>Bacillota</taxon>
        <taxon>Bacilli</taxon>
        <taxon>Bacillales</taxon>
        <taxon>Anoxybacillaceae</taxon>
        <taxon>Anoxybacteroides</taxon>
    </lineage>
</organism>
<dbReference type="EMBL" id="CP015438">
    <property type="protein sequence ID" value="ANB59201.1"/>
    <property type="molecule type" value="Genomic_DNA"/>
</dbReference>
<gene>
    <name evidence="1" type="ORF">GFC30_249</name>
</gene>
<keyword evidence="1" id="KW-0238">DNA-binding</keyword>
<evidence type="ECO:0000313" key="1">
    <source>
        <dbReference type="EMBL" id="ANB59201.1"/>
    </source>
</evidence>
<keyword evidence="2" id="KW-1185">Reference proteome</keyword>
<accession>A0A161HTJ7</accession>
<dbReference type="SUPFAM" id="SSF46785">
    <property type="entry name" value="Winged helix' DNA-binding domain"/>
    <property type="match status" value="1"/>
</dbReference>
<dbReference type="Proteomes" id="UP000076865">
    <property type="component" value="Chromosome"/>
</dbReference>
<dbReference type="OrthoDB" id="9807558at2"/>
<dbReference type="InterPro" id="IPR036390">
    <property type="entry name" value="WH_DNA-bd_sf"/>
</dbReference>